<reference evidence="2" key="1">
    <citation type="submission" date="2023-07" db="EMBL/GenBank/DDBJ databases">
        <authorList>
            <consortium name="CYATHOMIX"/>
        </authorList>
    </citation>
    <scope>NUCLEOTIDE SEQUENCE</scope>
    <source>
        <strain evidence="2">N/A</strain>
    </source>
</reference>
<accession>A0AA36DRZ5</accession>
<feature type="chain" id="PRO_5041348549" evidence="1">
    <location>
        <begin position="25"/>
        <end position="71"/>
    </location>
</feature>
<name>A0AA36DRZ5_CYLNA</name>
<keyword evidence="1" id="KW-0732">Signal</keyword>
<sequence length="71" mass="8168">MLRRFALLTLAQVVVISCAGKGNGDKFKRSIRDGFRGYFKDYGHDNIVVTYDPRLENYTYSGLETLVVKYK</sequence>
<evidence type="ECO:0000313" key="3">
    <source>
        <dbReference type="Proteomes" id="UP001176961"/>
    </source>
</evidence>
<evidence type="ECO:0000256" key="1">
    <source>
        <dbReference type="SAM" id="SignalP"/>
    </source>
</evidence>
<proteinExistence type="predicted"/>
<dbReference type="PROSITE" id="PS51257">
    <property type="entry name" value="PROKAR_LIPOPROTEIN"/>
    <property type="match status" value="1"/>
</dbReference>
<dbReference type="EMBL" id="CATQJL010000001">
    <property type="protein sequence ID" value="CAJ0591689.1"/>
    <property type="molecule type" value="Genomic_DNA"/>
</dbReference>
<keyword evidence="3" id="KW-1185">Reference proteome</keyword>
<evidence type="ECO:0000313" key="2">
    <source>
        <dbReference type="EMBL" id="CAJ0591689.1"/>
    </source>
</evidence>
<organism evidence="2 3">
    <name type="scientific">Cylicocyclus nassatus</name>
    <name type="common">Nematode worm</name>
    <dbReference type="NCBI Taxonomy" id="53992"/>
    <lineage>
        <taxon>Eukaryota</taxon>
        <taxon>Metazoa</taxon>
        <taxon>Ecdysozoa</taxon>
        <taxon>Nematoda</taxon>
        <taxon>Chromadorea</taxon>
        <taxon>Rhabditida</taxon>
        <taxon>Rhabditina</taxon>
        <taxon>Rhabditomorpha</taxon>
        <taxon>Strongyloidea</taxon>
        <taxon>Strongylidae</taxon>
        <taxon>Cylicocyclus</taxon>
    </lineage>
</organism>
<protein>
    <submittedName>
        <fullName evidence="2">Uncharacterized protein</fullName>
    </submittedName>
</protein>
<dbReference type="AlphaFoldDB" id="A0AA36DRZ5"/>
<dbReference type="Proteomes" id="UP001176961">
    <property type="component" value="Unassembled WGS sequence"/>
</dbReference>
<comment type="caution">
    <text evidence="2">The sequence shown here is derived from an EMBL/GenBank/DDBJ whole genome shotgun (WGS) entry which is preliminary data.</text>
</comment>
<gene>
    <name evidence="2" type="ORF">CYNAS_LOCUS3672</name>
</gene>
<feature type="signal peptide" evidence="1">
    <location>
        <begin position="1"/>
        <end position="24"/>
    </location>
</feature>